<dbReference type="SUPFAM" id="SSF48264">
    <property type="entry name" value="Cytochrome P450"/>
    <property type="match status" value="1"/>
</dbReference>
<proteinExistence type="inferred from homology"/>
<dbReference type="InterPro" id="IPR050182">
    <property type="entry name" value="Cytochrome_P450_fam2"/>
</dbReference>
<dbReference type="GeneID" id="100367505"/>
<dbReference type="RefSeq" id="XP_006813912.1">
    <property type="nucleotide sequence ID" value="XM_006813849.1"/>
</dbReference>
<accession>A0ABM0M1M1</accession>
<sequence>MTARAVPPNRIATIGPSYFVILNGIDGIREALVERGDDCAGRPEMFIKSFGAGGKGIITHSFDSDLQEQKKFALRSLKCFGLEGASMEARIKRESISLAELLLEKAGEAIGMARYLQLGTSNVICSVTFGERFDYNSGQFQFLLDQLDEQFYTNPFKYLLQIARIIPKPLRKRMSWMDLASPAEKVLGYLSKVIEEHHTKFNPDCLLDIIDAFLLKQEQHKAGYFENRGESAKSFNNEQLKYLLLDFFLAGTETTATTLNWALLFMIRFPRVQDKVQEELDMLLGKDPNAVASMSDRRSLPYTSATLLEIQRIRPVAPMGTPHSTIRDTCLHGYELPKGTPIITNLWSVHHDEKYWPNPEEFVPSRMLDEDGIIIRPYSFLPFAIGPRACLGEQLAKLELFIFFTTLMHRFSFSSLQGQPMPSLEPHLGISMTPKPYKLCITQRL</sequence>
<dbReference type="Pfam" id="PF00067">
    <property type="entry name" value="p450"/>
    <property type="match status" value="1"/>
</dbReference>
<dbReference type="InterPro" id="IPR002401">
    <property type="entry name" value="Cyt_P450_E_grp-I"/>
</dbReference>
<keyword evidence="2" id="KW-0479">Metal-binding</keyword>
<dbReference type="PRINTS" id="PR00385">
    <property type="entry name" value="P450"/>
</dbReference>
<organism evidence="4 5">
    <name type="scientific">Saccoglossus kowalevskii</name>
    <name type="common">Acorn worm</name>
    <dbReference type="NCBI Taxonomy" id="10224"/>
    <lineage>
        <taxon>Eukaryota</taxon>
        <taxon>Metazoa</taxon>
        <taxon>Hemichordata</taxon>
        <taxon>Enteropneusta</taxon>
        <taxon>Harrimaniidae</taxon>
        <taxon>Saccoglossus</taxon>
    </lineage>
</organism>
<reference evidence="5" key="1">
    <citation type="submission" date="2025-08" db="UniProtKB">
        <authorList>
            <consortium name="RefSeq"/>
        </authorList>
    </citation>
    <scope>IDENTIFICATION</scope>
    <source>
        <tissue evidence="5">Testes</tissue>
    </source>
</reference>
<name>A0ABM0M1M1_SACKO</name>
<evidence type="ECO:0000313" key="4">
    <source>
        <dbReference type="Proteomes" id="UP000694865"/>
    </source>
</evidence>
<comment type="similarity">
    <text evidence="1">Belongs to the cytochrome P450 family.</text>
</comment>
<gene>
    <name evidence="5" type="primary">LOC100367505</name>
</gene>
<evidence type="ECO:0000256" key="1">
    <source>
        <dbReference type="ARBA" id="ARBA00010617"/>
    </source>
</evidence>
<evidence type="ECO:0000256" key="2">
    <source>
        <dbReference type="ARBA" id="ARBA00022723"/>
    </source>
</evidence>
<evidence type="ECO:0000256" key="3">
    <source>
        <dbReference type="ARBA" id="ARBA00023004"/>
    </source>
</evidence>
<dbReference type="PANTHER" id="PTHR24300">
    <property type="entry name" value="CYTOCHROME P450 508A4-RELATED"/>
    <property type="match status" value="1"/>
</dbReference>
<keyword evidence="4" id="KW-1185">Reference proteome</keyword>
<protein>
    <submittedName>
        <fullName evidence="5">Cytochrome P450 2J6-like</fullName>
    </submittedName>
</protein>
<dbReference type="InterPro" id="IPR036396">
    <property type="entry name" value="Cyt_P450_sf"/>
</dbReference>
<keyword evidence="3" id="KW-0408">Iron</keyword>
<evidence type="ECO:0000313" key="5">
    <source>
        <dbReference type="RefSeq" id="XP_006813912.1"/>
    </source>
</evidence>
<dbReference type="Proteomes" id="UP000694865">
    <property type="component" value="Unplaced"/>
</dbReference>
<dbReference type="InterPro" id="IPR001128">
    <property type="entry name" value="Cyt_P450"/>
</dbReference>
<dbReference type="Gene3D" id="1.10.630.10">
    <property type="entry name" value="Cytochrome P450"/>
    <property type="match status" value="1"/>
</dbReference>
<dbReference type="PRINTS" id="PR00463">
    <property type="entry name" value="EP450I"/>
</dbReference>
<dbReference type="PANTHER" id="PTHR24300:SF403">
    <property type="entry name" value="CYTOCHROME P450 306A1"/>
    <property type="match status" value="1"/>
</dbReference>